<protein>
    <submittedName>
        <fullName evidence="5">Splicing factor 3A subunit 1-like</fullName>
    </submittedName>
</protein>
<keyword evidence="4" id="KW-1185">Reference proteome</keyword>
<evidence type="ECO:0000256" key="1">
    <source>
        <dbReference type="ARBA" id="ARBA00022664"/>
    </source>
</evidence>
<dbReference type="RefSeq" id="XP_010436568.1">
    <property type="nucleotide sequence ID" value="XM_010438266.2"/>
</dbReference>
<evidence type="ECO:0000256" key="2">
    <source>
        <dbReference type="SAM" id="MobiDB-lite"/>
    </source>
</evidence>
<dbReference type="GeneID" id="104720347"/>
<dbReference type="Gene3D" id="1.10.10.790">
    <property type="entry name" value="Surp module"/>
    <property type="match status" value="2"/>
</dbReference>
<feature type="domain" description="SURP motif" evidence="3">
    <location>
        <begin position="113"/>
        <end position="158"/>
    </location>
</feature>
<dbReference type="InterPro" id="IPR035967">
    <property type="entry name" value="SWAP/Surp_sf"/>
</dbReference>
<feature type="region of interest" description="Disordered" evidence="2">
    <location>
        <begin position="1"/>
        <end position="26"/>
    </location>
</feature>
<dbReference type="InterPro" id="IPR000061">
    <property type="entry name" value="Surp"/>
</dbReference>
<dbReference type="InterPro" id="IPR045146">
    <property type="entry name" value="SF3A1"/>
</dbReference>
<proteinExistence type="predicted"/>
<evidence type="ECO:0000313" key="4">
    <source>
        <dbReference type="Proteomes" id="UP000694864"/>
    </source>
</evidence>
<dbReference type="PROSITE" id="PS50128">
    <property type="entry name" value="SURP"/>
    <property type="match status" value="2"/>
</dbReference>
<gene>
    <name evidence="5" type="primary">LOC104720347</name>
</gene>
<reference evidence="5" key="2">
    <citation type="submission" date="2025-08" db="UniProtKB">
        <authorList>
            <consortium name="RefSeq"/>
        </authorList>
    </citation>
    <scope>IDENTIFICATION</scope>
    <source>
        <tissue evidence="5">Leaf</tissue>
    </source>
</reference>
<dbReference type="SMART" id="SM00648">
    <property type="entry name" value="SWAP"/>
    <property type="match status" value="2"/>
</dbReference>
<dbReference type="PANTHER" id="PTHR15316">
    <property type="entry name" value="SPLICEOSOME ASSOCIATED PROTEIN 114/SWAP SPLICING FACTOR-RELATED"/>
    <property type="match status" value="1"/>
</dbReference>
<keyword evidence="1" id="KW-0507">mRNA processing</keyword>
<dbReference type="PANTHER" id="PTHR15316:SF1">
    <property type="entry name" value="SPLICING FACTOR 3A SUBUNIT 1"/>
    <property type="match status" value="1"/>
</dbReference>
<name>A0ABM0U6C9_CAMSA</name>
<dbReference type="Pfam" id="PF01805">
    <property type="entry name" value="Surp"/>
    <property type="match status" value="2"/>
</dbReference>
<evidence type="ECO:0000259" key="3">
    <source>
        <dbReference type="PROSITE" id="PS50128"/>
    </source>
</evidence>
<dbReference type="Proteomes" id="UP000694864">
    <property type="component" value="Chromosome 10"/>
</dbReference>
<reference evidence="4" key="1">
    <citation type="journal article" date="2014" name="Nat. Commun.">
        <title>The emerging biofuel crop Camelina sativa retains a highly undifferentiated hexaploid genome structure.</title>
        <authorList>
            <person name="Kagale S."/>
            <person name="Koh C."/>
            <person name="Nixon J."/>
            <person name="Bollina V."/>
            <person name="Clarke W.E."/>
            <person name="Tuteja R."/>
            <person name="Spillane C."/>
            <person name="Robinson S.J."/>
            <person name="Links M.G."/>
            <person name="Clarke C."/>
            <person name="Higgins E.E."/>
            <person name="Huebert T."/>
            <person name="Sharpe A.G."/>
            <person name="Parkin I.A."/>
        </authorList>
    </citation>
    <scope>NUCLEOTIDE SEQUENCE [LARGE SCALE GENOMIC DNA]</scope>
    <source>
        <strain evidence="4">cv. DH55</strain>
    </source>
</reference>
<sequence length="190" mass="21566">MSTSTQNESQSEQNNQGSRSIEIIEPPADTIIRTFNENTARAVSKNGSELERKLIDPNPNDARLNFLRNSSDPCHAYYKHKLAEHVTRIQNGATEGPDIKIFHAPPYVTATTIFDTTARLVSKFGSEFESMVRDSNTDDARFNFLNSSSEEDPCHALYQQKLAEYSSDPRYSYYSHKLTEYLVQIPKGSY</sequence>
<evidence type="ECO:0000313" key="5">
    <source>
        <dbReference type="RefSeq" id="XP_010436568.1"/>
    </source>
</evidence>
<dbReference type="SUPFAM" id="SSF109905">
    <property type="entry name" value="Surp module (SWAP domain)"/>
    <property type="match status" value="2"/>
</dbReference>
<feature type="domain" description="SURP motif" evidence="3">
    <location>
        <begin position="35"/>
        <end position="78"/>
    </location>
</feature>
<feature type="compositionally biased region" description="Low complexity" evidence="2">
    <location>
        <begin position="1"/>
        <end position="16"/>
    </location>
</feature>
<organism evidence="4 5">
    <name type="scientific">Camelina sativa</name>
    <name type="common">False flax</name>
    <name type="synonym">Myagrum sativum</name>
    <dbReference type="NCBI Taxonomy" id="90675"/>
    <lineage>
        <taxon>Eukaryota</taxon>
        <taxon>Viridiplantae</taxon>
        <taxon>Streptophyta</taxon>
        <taxon>Embryophyta</taxon>
        <taxon>Tracheophyta</taxon>
        <taxon>Spermatophyta</taxon>
        <taxon>Magnoliopsida</taxon>
        <taxon>eudicotyledons</taxon>
        <taxon>Gunneridae</taxon>
        <taxon>Pentapetalae</taxon>
        <taxon>rosids</taxon>
        <taxon>malvids</taxon>
        <taxon>Brassicales</taxon>
        <taxon>Brassicaceae</taxon>
        <taxon>Camelineae</taxon>
        <taxon>Camelina</taxon>
    </lineage>
</organism>
<accession>A0ABM0U6C9</accession>